<organism evidence="1 2">
    <name type="scientific">Brevibacillus thermoruber</name>
    <dbReference type="NCBI Taxonomy" id="33942"/>
    <lineage>
        <taxon>Bacteria</taxon>
        <taxon>Bacillati</taxon>
        <taxon>Bacillota</taxon>
        <taxon>Bacilli</taxon>
        <taxon>Bacillales</taxon>
        <taxon>Paenibacillaceae</taxon>
        <taxon>Brevibacillus</taxon>
    </lineage>
</organism>
<name>A0A9X3Z414_9BACL</name>
<evidence type="ECO:0000313" key="2">
    <source>
        <dbReference type="Proteomes" id="UP001151071"/>
    </source>
</evidence>
<dbReference type="Proteomes" id="UP001151071">
    <property type="component" value="Unassembled WGS sequence"/>
</dbReference>
<comment type="caution">
    <text evidence="1">The sequence shown here is derived from an EMBL/GenBank/DDBJ whole genome shotgun (WGS) entry which is preliminary data.</text>
</comment>
<dbReference type="RefSeq" id="WP_035299077.1">
    <property type="nucleotide sequence ID" value="NZ_JAPYYP010000013.1"/>
</dbReference>
<accession>A0A9X3Z414</accession>
<protein>
    <submittedName>
        <fullName evidence="1">Uncharacterized protein</fullName>
    </submittedName>
</protein>
<dbReference type="AlphaFoldDB" id="A0A9X3Z414"/>
<gene>
    <name evidence="1" type="ORF">O3V59_12210</name>
</gene>
<evidence type="ECO:0000313" key="1">
    <source>
        <dbReference type="EMBL" id="MDA5109130.1"/>
    </source>
</evidence>
<proteinExistence type="predicted"/>
<keyword evidence="2" id="KW-1185">Reference proteome</keyword>
<sequence length="67" mass="7896">MTKHLYFSVRLQDAVHFIRVLTSHGITRYHLEPHDEHVAFVFRSVSAVRYTMLRHVFGADGKSRQSR</sequence>
<reference evidence="1" key="1">
    <citation type="submission" date="2022-12" db="EMBL/GenBank/DDBJ databases">
        <title>Draft genome sequence of the thermophilic strain Brevibacillus thermoruber HT42, isolated from Los Humeros, Puebla, Mexico, with biotechnological potential.</title>
        <authorList>
            <person name="Lara Sanchez J."/>
            <person name="Solis Palacios R."/>
            <person name="Bustos Baena A.S."/>
            <person name="Ruz Baez A.E."/>
            <person name="Espinosa Luna G."/>
            <person name="Oliart Ros R.M."/>
        </authorList>
    </citation>
    <scope>NUCLEOTIDE SEQUENCE</scope>
    <source>
        <strain evidence="1">HT42</strain>
    </source>
</reference>
<dbReference type="EMBL" id="JAPYYP010000013">
    <property type="protein sequence ID" value="MDA5109130.1"/>
    <property type="molecule type" value="Genomic_DNA"/>
</dbReference>